<evidence type="ECO:0000313" key="1">
    <source>
        <dbReference type="EMBL" id="RRR50593.1"/>
    </source>
</evidence>
<dbReference type="RefSeq" id="WP_105110736.1">
    <property type="nucleotide sequence ID" value="NZ_CP102145.1"/>
</dbReference>
<dbReference type="EMBL" id="RSDO01000029">
    <property type="protein sequence ID" value="RRR50593.1"/>
    <property type="molecule type" value="Genomic_DNA"/>
</dbReference>
<organism evidence="1 2">
    <name type="scientific">Streptococcus suis</name>
    <dbReference type="NCBI Taxonomy" id="1307"/>
    <lineage>
        <taxon>Bacteria</taxon>
        <taxon>Bacillati</taxon>
        <taxon>Bacillota</taxon>
        <taxon>Bacilli</taxon>
        <taxon>Lactobacillales</taxon>
        <taxon>Streptococcaceae</taxon>
        <taxon>Streptococcus</taxon>
    </lineage>
</organism>
<protein>
    <submittedName>
        <fullName evidence="1">DUF1033 family protein</fullName>
    </submittedName>
</protein>
<dbReference type="AlphaFoldDB" id="A0A426T9N2"/>
<dbReference type="Proteomes" id="UP000274117">
    <property type="component" value="Unassembled WGS sequence"/>
</dbReference>
<sequence length="117" mass="14129">MYQVIKMYGDFEPWWFIEGWEEDITDKLVFENYEDAVLAFQKEWTDLASRFPKKESKGGMMTAFWDEADQYWCEECDEYLQRYHSLLLLEAKEDSKKKDLAPRVRPCKLKKGNCVNY</sequence>
<proteinExistence type="predicted"/>
<gene>
    <name evidence="1" type="ORF">EI998_10180</name>
</gene>
<accession>A0A426T9N2</accession>
<name>A0A426T9N2_STRSU</name>
<evidence type="ECO:0000313" key="2">
    <source>
        <dbReference type="Proteomes" id="UP000274117"/>
    </source>
</evidence>
<reference evidence="1 2" key="1">
    <citation type="submission" date="2018-11" db="EMBL/GenBank/DDBJ databases">
        <authorList>
            <person name="Stevens M.J."/>
            <person name="Cernela N."/>
            <person name="Spoerry Serrano N."/>
            <person name="Schmitt S."/>
            <person name="Schrenzel J."/>
            <person name="Stephan R."/>
        </authorList>
    </citation>
    <scope>NUCLEOTIDE SEQUENCE [LARGE SCALE GENOMIC DNA]</scope>
    <source>
        <strain evidence="1 2">PP422</strain>
    </source>
</reference>
<reference evidence="1 2" key="2">
    <citation type="submission" date="2018-12" db="EMBL/GenBank/DDBJ databases">
        <title>Whole-genome sequences of fifteen clinical Streptococcus suis strains isolated from pigs between 2006 and 2018.</title>
        <authorList>
            <person name="Stevens M.J.A."/>
            <person name="Cernela N."/>
            <person name="Spoerry Serrano N."/>
            <person name="Schmitt S."/>
            <person name="Schrenzel J."/>
            <person name="Stephan R."/>
        </authorList>
    </citation>
    <scope>NUCLEOTIDE SEQUENCE [LARGE SCALE GENOMIC DNA]</scope>
    <source>
        <strain evidence="1 2">PP422</strain>
    </source>
</reference>
<dbReference type="InterPro" id="IPR010434">
    <property type="entry name" value="DUF1033"/>
</dbReference>
<comment type="caution">
    <text evidence="1">The sequence shown here is derived from an EMBL/GenBank/DDBJ whole genome shotgun (WGS) entry which is preliminary data.</text>
</comment>
<dbReference type="Pfam" id="PF06279">
    <property type="entry name" value="DUF1033"/>
    <property type="match status" value="1"/>
</dbReference>